<proteinExistence type="predicted"/>
<feature type="domain" description="WD repeat-containing protein 75 second beta-propeller" evidence="10">
    <location>
        <begin position="413"/>
        <end position="702"/>
    </location>
</feature>
<evidence type="ECO:0000259" key="10">
    <source>
        <dbReference type="Pfam" id="PF23769"/>
    </source>
</evidence>
<dbReference type="PANTHER" id="PTHR44215">
    <property type="entry name" value="WD REPEAT-CONTAINING PROTEIN 75"/>
    <property type="match status" value="1"/>
</dbReference>
<dbReference type="PROSITE" id="PS50082">
    <property type="entry name" value="WD_REPEATS_2"/>
    <property type="match status" value="2"/>
</dbReference>
<dbReference type="Pfam" id="PF23769">
    <property type="entry name" value="Beta-prop_WDR75_2nd"/>
    <property type="match status" value="1"/>
</dbReference>
<evidence type="ECO:0000256" key="1">
    <source>
        <dbReference type="ARBA" id="ARBA00004604"/>
    </source>
</evidence>
<evidence type="ECO:0000256" key="5">
    <source>
        <dbReference type="ARBA" id="ARBA00022737"/>
    </source>
</evidence>
<evidence type="ECO:0000256" key="8">
    <source>
        <dbReference type="PROSITE-ProRule" id="PRU00221"/>
    </source>
</evidence>
<dbReference type="InterPro" id="IPR053826">
    <property type="entry name" value="WDR75"/>
</dbReference>
<feature type="repeat" description="WD" evidence="8">
    <location>
        <begin position="305"/>
        <end position="346"/>
    </location>
</feature>
<protein>
    <recommendedName>
        <fullName evidence="10">WD repeat-containing protein 75 second beta-propeller domain-containing protein</fullName>
    </recommendedName>
</protein>
<evidence type="ECO:0000313" key="12">
    <source>
        <dbReference type="Proteomes" id="UP000007148"/>
    </source>
</evidence>
<feature type="region of interest" description="Disordered" evidence="9">
    <location>
        <begin position="920"/>
        <end position="967"/>
    </location>
</feature>
<feature type="repeat" description="WD" evidence="8">
    <location>
        <begin position="106"/>
        <end position="148"/>
    </location>
</feature>
<dbReference type="InterPro" id="IPR001680">
    <property type="entry name" value="WD40_rpt"/>
</dbReference>
<dbReference type="HOGENOM" id="CLU_005417_1_0_1"/>
<dbReference type="GO" id="GO:0006364">
    <property type="term" value="P:rRNA processing"/>
    <property type="evidence" value="ECO:0007669"/>
    <property type="project" value="UniProtKB-KW"/>
</dbReference>
<evidence type="ECO:0000256" key="7">
    <source>
        <dbReference type="ARBA" id="ARBA00023242"/>
    </source>
</evidence>
<dbReference type="FunCoup" id="G4TES0">
    <property type="interactions" value="536"/>
</dbReference>
<dbReference type="AlphaFoldDB" id="G4TES0"/>
<keyword evidence="12" id="KW-1185">Reference proteome</keyword>
<dbReference type="InterPro" id="IPR015943">
    <property type="entry name" value="WD40/YVTN_repeat-like_dom_sf"/>
</dbReference>
<gene>
    <name evidence="11" type="ORF">PIIN_03751</name>
</gene>
<sequence length="967" mass="105966">MRATTGDKTEQSGKAAKRASRKGKAREEPLPRQESKLQGATAAAAAENDVQPWTWATLSNPQNSKQPPVFSKDGRYFFVPVSSSVKIYSSTTGKVLSTLKSHPRTLNGQSDRITCLMINPFNSFQLITGSEDGVLCIWDFITPALLRILDAGYPITHLCAHATIDEHLFVACRKLSKNGREESSIVMRLSLRITSSISPTVLQKASQTIVIGKARAVIGMGISASGKWLVVAGESKLYVASTAHLKAGFTKFSSTEKLTCFALHPTEDWLATGDSLGQIRFWYCLKDDMSNEKTADEVSTATTTLRWHAHAVQALEFTPNGAYLLSGGEEGVLVIWQIHTGKKEFVPRVGAPIKAISIYDTGDGTREQEYLLSLADGTLAFVKSSTLKLARSIARVKLEPPHQSRHSTHSPLAIHARSRNIFLLSSHPSSIQIYSPLSSSLLAELEVAPSNRVSRPYAAPLQPPRVELIAVSECGKWLATVDVRDETSEGFSIEIALKVWYWDETERIWDLNTKIDRPHGPNKLTSIAFSPSSKMQELLLATTGDDHNVKTWCLRATGRKEEDYAHWVLRSTFLYRNQRPTQATWSPDATVLAVGFGQFVTLWTVKTNTLFKSFSSAELSTVSRLSFAGRDGRYLCVVSNKALAVFNLLRGQASYVYESPESISGLFSWVGSDTFAISSGESQSDATKTSFLIFSVTSNRPTSQRTVPHLLREIVAWQPQRPDSESPLGFVSITNSGSLLFIGDIDFQRDDEAGSKLLESGEEERPSIFQDIFGKSAIVEQPASTTRSAPERVASLDQSVDWALLDGPSHLLPSIDALFDPLIDSLLRKQDSALPPAEKHHTLLDDDAQMDTAPDGTGPVRVKAREITQSEIDFFVELFRSSVFTASPSPLSPTSPSKAQPPLHVNGKSKVNGLTNGHITAKPPSPVMNGIHSRTPIKHSTDMRSSSPPPSLPTPTIGKKRKKALMS</sequence>
<dbReference type="PANTHER" id="PTHR44215:SF1">
    <property type="entry name" value="WD REPEAT-CONTAINING PROTEIN 75"/>
    <property type="match status" value="1"/>
</dbReference>
<organism evidence="11 12">
    <name type="scientific">Serendipita indica (strain DSM 11827)</name>
    <name type="common">Root endophyte fungus</name>
    <name type="synonym">Piriformospora indica</name>
    <dbReference type="NCBI Taxonomy" id="1109443"/>
    <lineage>
        <taxon>Eukaryota</taxon>
        <taxon>Fungi</taxon>
        <taxon>Dikarya</taxon>
        <taxon>Basidiomycota</taxon>
        <taxon>Agaricomycotina</taxon>
        <taxon>Agaricomycetes</taxon>
        <taxon>Sebacinales</taxon>
        <taxon>Serendipitaceae</taxon>
        <taxon>Serendipita</taxon>
    </lineage>
</organism>
<dbReference type="GO" id="GO:2000234">
    <property type="term" value="P:positive regulation of rRNA processing"/>
    <property type="evidence" value="ECO:0007669"/>
    <property type="project" value="TreeGrafter"/>
</dbReference>
<keyword evidence="4 8" id="KW-0853">WD repeat</keyword>
<dbReference type="eggNOG" id="KOG1963">
    <property type="taxonomic scope" value="Eukaryota"/>
</dbReference>
<evidence type="ECO:0000256" key="4">
    <source>
        <dbReference type="ARBA" id="ARBA00022574"/>
    </source>
</evidence>
<feature type="compositionally biased region" description="Basic and acidic residues" evidence="9">
    <location>
        <begin position="25"/>
        <end position="35"/>
    </location>
</feature>
<dbReference type="OrthoDB" id="4096at2759"/>
<reference evidence="11 12" key="1">
    <citation type="journal article" date="2011" name="PLoS Pathog.">
        <title>Endophytic Life Strategies Decoded by Genome and Transcriptome Analyses of the Mutualistic Root Symbiont Piriformospora indica.</title>
        <authorList>
            <person name="Zuccaro A."/>
            <person name="Lahrmann U."/>
            <person name="Guldener U."/>
            <person name="Langen G."/>
            <person name="Pfiffi S."/>
            <person name="Biedenkopf D."/>
            <person name="Wong P."/>
            <person name="Samans B."/>
            <person name="Grimm C."/>
            <person name="Basiewicz M."/>
            <person name="Murat C."/>
            <person name="Martin F."/>
            <person name="Kogel K.H."/>
        </authorList>
    </citation>
    <scope>NUCLEOTIDE SEQUENCE [LARGE SCALE GENOMIC DNA]</scope>
    <source>
        <strain evidence="11 12">DSM 11827</strain>
    </source>
</reference>
<comment type="subcellular location">
    <subcellularLocation>
        <location evidence="1">Nucleus</location>
        <location evidence="1">Nucleolus</location>
    </subcellularLocation>
</comment>
<dbReference type="InterPro" id="IPR036322">
    <property type="entry name" value="WD40_repeat_dom_sf"/>
</dbReference>
<evidence type="ECO:0000256" key="6">
    <source>
        <dbReference type="ARBA" id="ARBA00023163"/>
    </source>
</evidence>
<feature type="compositionally biased region" description="Basic residues" evidence="9">
    <location>
        <begin position="958"/>
        <end position="967"/>
    </location>
</feature>
<dbReference type="GO" id="GO:0032040">
    <property type="term" value="C:small-subunit processome"/>
    <property type="evidence" value="ECO:0007669"/>
    <property type="project" value="InterPro"/>
</dbReference>
<keyword evidence="6" id="KW-0804">Transcription</keyword>
<evidence type="ECO:0000256" key="3">
    <source>
        <dbReference type="ARBA" id="ARBA00022552"/>
    </source>
</evidence>
<feature type="compositionally biased region" description="Basic and acidic residues" evidence="9">
    <location>
        <begin position="1"/>
        <end position="11"/>
    </location>
</feature>
<dbReference type="STRING" id="1109443.G4TES0"/>
<dbReference type="SUPFAM" id="SSF50978">
    <property type="entry name" value="WD40 repeat-like"/>
    <property type="match status" value="2"/>
</dbReference>
<name>G4TES0_SERID</name>
<dbReference type="InterPro" id="IPR057644">
    <property type="entry name" value="Beta-prop_WDR75_2nd"/>
</dbReference>
<evidence type="ECO:0000256" key="2">
    <source>
        <dbReference type="ARBA" id="ARBA00022517"/>
    </source>
</evidence>
<keyword evidence="7" id="KW-0539">Nucleus</keyword>
<keyword evidence="2" id="KW-0690">Ribosome biogenesis</keyword>
<comment type="caution">
    <text evidence="11">The sequence shown here is derived from an EMBL/GenBank/DDBJ whole genome shotgun (WGS) entry which is preliminary data.</text>
</comment>
<feature type="region of interest" description="Disordered" evidence="9">
    <location>
        <begin position="1"/>
        <end position="45"/>
    </location>
</feature>
<feature type="compositionally biased region" description="Basic residues" evidence="9">
    <location>
        <begin position="15"/>
        <end position="24"/>
    </location>
</feature>
<dbReference type="GO" id="GO:0045943">
    <property type="term" value="P:positive regulation of transcription by RNA polymerase I"/>
    <property type="evidence" value="ECO:0007669"/>
    <property type="project" value="InterPro"/>
</dbReference>
<dbReference type="EMBL" id="CAFZ01000064">
    <property type="protein sequence ID" value="CCA69810.1"/>
    <property type="molecule type" value="Genomic_DNA"/>
</dbReference>
<dbReference type="SMART" id="SM00320">
    <property type="entry name" value="WD40"/>
    <property type="match status" value="6"/>
</dbReference>
<dbReference type="Gene3D" id="2.130.10.10">
    <property type="entry name" value="YVTN repeat-like/Quinoprotein amine dehydrogenase"/>
    <property type="match status" value="3"/>
</dbReference>
<dbReference type="Proteomes" id="UP000007148">
    <property type="component" value="Unassembled WGS sequence"/>
</dbReference>
<dbReference type="GO" id="GO:0003723">
    <property type="term" value="F:RNA binding"/>
    <property type="evidence" value="ECO:0007669"/>
    <property type="project" value="InterPro"/>
</dbReference>
<dbReference type="OMA" id="WILNTRI"/>
<dbReference type="InParanoid" id="G4TES0"/>
<evidence type="ECO:0000256" key="9">
    <source>
        <dbReference type="SAM" id="MobiDB-lite"/>
    </source>
</evidence>
<accession>G4TES0</accession>
<keyword evidence="3" id="KW-0698">rRNA processing</keyword>
<dbReference type="PROSITE" id="PS50294">
    <property type="entry name" value="WD_REPEATS_REGION"/>
    <property type="match status" value="1"/>
</dbReference>
<keyword evidence="5" id="KW-0677">Repeat</keyword>
<dbReference type="Pfam" id="PF23869">
    <property type="entry name" value="Beta-prop_WDR75_1st"/>
    <property type="match status" value="1"/>
</dbReference>
<evidence type="ECO:0000313" key="11">
    <source>
        <dbReference type="EMBL" id="CCA69810.1"/>
    </source>
</evidence>